<dbReference type="InterPro" id="IPR013766">
    <property type="entry name" value="Thioredoxin_domain"/>
</dbReference>
<dbReference type="Gene3D" id="3.40.30.10">
    <property type="entry name" value="Glutaredoxin"/>
    <property type="match status" value="1"/>
</dbReference>
<dbReference type="AlphaFoldDB" id="A0A0P1B2U1"/>
<feature type="transmembrane region" description="Helical" evidence="8">
    <location>
        <begin position="12"/>
        <end position="34"/>
    </location>
</feature>
<dbReference type="PANTHER" id="PTHR22897:SF8">
    <property type="entry name" value="SULFHYDRYL OXIDASE"/>
    <property type="match status" value="1"/>
</dbReference>
<reference evidence="12" key="1">
    <citation type="submission" date="2014-09" db="EMBL/GenBank/DDBJ databases">
        <authorList>
            <person name="Sharma Rahul"/>
            <person name="Thines Marco"/>
        </authorList>
    </citation>
    <scope>NUCLEOTIDE SEQUENCE [LARGE SCALE GENOMIC DNA]</scope>
</reference>
<dbReference type="CDD" id="cd02961">
    <property type="entry name" value="PDI_a_family"/>
    <property type="match status" value="1"/>
</dbReference>
<evidence type="ECO:0000256" key="1">
    <source>
        <dbReference type="ARBA" id="ARBA00001974"/>
    </source>
</evidence>
<dbReference type="InterPro" id="IPR017905">
    <property type="entry name" value="ERV/ALR_sulphydryl_oxidase"/>
</dbReference>
<keyword evidence="11" id="KW-0413">Isomerase</keyword>
<dbReference type="SUPFAM" id="SSF52833">
    <property type="entry name" value="Thioredoxin-like"/>
    <property type="match status" value="1"/>
</dbReference>
<keyword evidence="7" id="KW-0325">Glycoprotein</keyword>
<keyword evidence="4 8" id="KW-0274">FAD</keyword>
<evidence type="ECO:0000256" key="6">
    <source>
        <dbReference type="ARBA" id="ARBA00023157"/>
    </source>
</evidence>
<proteinExistence type="predicted"/>
<dbReference type="GO" id="GO:0003756">
    <property type="term" value="F:protein disulfide isomerase activity"/>
    <property type="evidence" value="ECO:0007669"/>
    <property type="project" value="TreeGrafter"/>
</dbReference>
<dbReference type="InterPro" id="IPR039798">
    <property type="entry name" value="Sulfhydryl_oxidase"/>
</dbReference>
<keyword evidence="2 8" id="KW-0285">Flavoprotein</keyword>
<dbReference type="GO" id="GO:0006457">
    <property type="term" value="P:protein folding"/>
    <property type="evidence" value="ECO:0007669"/>
    <property type="project" value="TreeGrafter"/>
</dbReference>
<dbReference type="InterPro" id="IPR036774">
    <property type="entry name" value="ERV/ALR_sulphydryl_oxid_sf"/>
</dbReference>
<evidence type="ECO:0000256" key="5">
    <source>
        <dbReference type="ARBA" id="ARBA00023002"/>
    </source>
</evidence>
<evidence type="ECO:0000259" key="10">
    <source>
        <dbReference type="PROSITE" id="PS51352"/>
    </source>
</evidence>
<dbReference type="RefSeq" id="XP_024585149.1">
    <property type="nucleotide sequence ID" value="XM_024719896.1"/>
</dbReference>
<dbReference type="GO" id="GO:0005615">
    <property type="term" value="C:extracellular space"/>
    <property type="evidence" value="ECO:0007669"/>
    <property type="project" value="TreeGrafter"/>
</dbReference>
<keyword evidence="8" id="KW-0472">Membrane</keyword>
<evidence type="ECO:0000256" key="4">
    <source>
        <dbReference type="ARBA" id="ARBA00022827"/>
    </source>
</evidence>
<name>A0A0P1B2U1_PLAHL</name>
<dbReference type="PANTHER" id="PTHR22897">
    <property type="entry name" value="QUIESCIN Q6-RELATED SULFHYDRYL OXIDASE"/>
    <property type="match status" value="1"/>
</dbReference>
<dbReference type="InterPro" id="IPR017937">
    <property type="entry name" value="Thioredoxin_CS"/>
</dbReference>
<evidence type="ECO:0000256" key="7">
    <source>
        <dbReference type="ARBA" id="ARBA00023180"/>
    </source>
</evidence>
<evidence type="ECO:0000256" key="2">
    <source>
        <dbReference type="ARBA" id="ARBA00022630"/>
    </source>
</evidence>
<dbReference type="SUPFAM" id="SSF69000">
    <property type="entry name" value="FAD-dependent thiol oxidase"/>
    <property type="match status" value="1"/>
</dbReference>
<organism evidence="11 12">
    <name type="scientific">Plasmopara halstedii</name>
    <name type="common">Downy mildew of sunflower</name>
    <dbReference type="NCBI Taxonomy" id="4781"/>
    <lineage>
        <taxon>Eukaryota</taxon>
        <taxon>Sar</taxon>
        <taxon>Stramenopiles</taxon>
        <taxon>Oomycota</taxon>
        <taxon>Peronosporomycetes</taxon>
        <taxon>Peronosporales</taxon>
        <taxon>Peronosporaceae</taxon>
        <taxon>Plasmopara</taxon>
    </lineage>
</organism>
<sequence>MGILYDRSLELLNAVLYAMLQVILVTSAVFAVFASERINTTQSQVSLVRPERVSLFHKLEIVRTLDINSFKSMLNDTHTVWLVNFYSPWCPHCLQFATEWEDVAKIYAKVESIQLGAVDCTTQNEICDREGVYSYPGIKMYHVPPKSKAAIDMSHDDNVYARHVAKWIEETLKENGMGPIINVGGINSSTSKHRGLIKLYKFGDPVEPLYNEKAMDTRIKRLKDAGSTVLLTLEDGFFMGTTMLTGERYEAAVTWVQTLAIAFPLKENRAAFALLLDLIRQQQTWSQKDWNAVLYKWKDSANAISYPTNLFASKENLSLCTTFTCGLWTLFHSLTVNADQLQPSKVLKAIRLVVEHFFGCEECRRHFLKASPDIIVKTLALADDDGSHVSQPSSWET</sequence>
<feature type="domain" description="ERV/ALR sulfhydryl oxidase" evidence="9">
    <location>
        <begin position="315"/>
        <end position="397"/>
    </location>
</feature>
<dbReference type="OrthoDB" id="59470at2759"/>
<keyword evidence="3" id="KW-0732">Signal</keyword>
<dbReference type="PROSITE" id="PS51352">
    <property type="entry name" value="THIOREDOXIN_2"/>
    <property type="match status" value="1"/>
</dbReference>
<evidence type="ECO:0000259" key="9">
    <source>
        <dbReference type="PROSITE" id="PS51324"/>
    </source>
</evidence>
<evidence type="ECO:0000256" key="3">
    <source>
        <dbReference type="ARBA" id="ARBA00022729"/>
    </source>
</evidence>
<dbReference type="Pfam" id="PF04777">
    <property type="entry name" value="Evr1_Alr"/>
    <property type="match status" value="1"/>
</dbReference>
<dbReference type="Pfam" id="PF00085">
    <property type="entry name" value="Thioredoxin"/>
    <property type="match status" value="1"/>
</dbReference>
<dbReference type="PROSITE" id="PS51324">
    <property type="entry name" value="ERV_ALR"/>
    <property type="match status" value="1"/>
</dbReference>
<keyword evidence="6" id="KW-1015">Disulfide bond</keyword>
<protein>
    <recommendedName>
        <fullName evidence="8">Sulfhydryl oxidase</fullName>
        <ecNumber evidence="8">1.8.3.2</ecNumber>
    </recommendedName>
</protein>
<keyword evidence="8" id="KW-1133">Transmembrane helix</keyword>
<dbReference type="OMA" id="NEICDRE"/>
<evidence type="ECO:0000313" key="11">
    <source>
        <dbReference type="EMBL" id="CEG48780.1"/>
    </source>
</evidence>
<dbReference type="Proteomes" id="UP000054928">
    <property type="component" value="Unassembled WGS sequence"/>
</dbReference>
<feature type="domain" description="Thioredoxin" evidence="10">
    <location>
        <begin position="24"/>
        <end position="220"/>
    </location>
</feature>
<dbReference type="EMBL" id="CCYD01003042">
    <property type="protein sequence ID" value="CEG48780.1"/>
    <property type="molecule type" value="Genomic_DNA"/>
</dbReference>
<dbReference type="GO" id="GO:0016971">
    <property type="term" value="F:flavin-dependent sulfhydryl oxidase activity"/>
    <property type="evidence" value="ECO:0007669"/>
    <property type="project" value="InterPro"/>
</dbReference>
<keyword evidence="8" id="KW-0812">Transmembrane</keyword>
<comment type="catalytic activity">
    <reaction evidence="8">
        <text>2 R'C(R)SH + O2 = R'C(R)S-S(R)CR' + H2O2</text>
        <dbReference type="Rhea" id="RHEA:17357"/>
        <dbReference type="ChEBI" id="CHEBI:15379"/>
        <dbReference type="ChEBI" id="CHEBI:16240"/>
        <dbReference type="ChEBI" id="CHEBI:16520"/>
        <dbReference type="ChEBI" id="CHEBI:17412"/>
        <dbReference type="EC" id="1.8.3.2"/>
    </reaction>
</comment>
<evidence type="ECO:0000256" key="8">
    <source>
        <dbReference type="RuleBase" id="RU371123"/>
    </source>
</evidence>
<keyword evidence="12" id="KW-1185">Reference proteome</keyword>
<keyword evidence="5 8" id="KW-0560">Oxidoreductase</keyword>
<dbReference type="InterPro" id="IPR036249">
    <property type="entry name" value="Thioredoxin-like_sf"/>
</dbReference>
<dbReference type="EC" id="1.8.3.2" evidence="8"/>
<accession>A0A0P1B2U1</accession>
<comment type="cofactor">
    <cofactor evidence="1 8">
        <name>FAD</name>
        <dbReference type="ChEBI" id="CHEBI:57692"/>
    </cofactor>
</comment>
<dbReference type="Gene3D" id="1.20.120.310">
    <property type="entry name" value="ERV/ALR sulfhydryl oxidase domain"/>
    <property type="match status" value="1"/>
</dbReference>
<dbReference type="GO" id="GO:0000139">
    <property type="term" value="C:Golgi membrane"/>
    <property type="evidence" value="ECO:0007669"/>
    <property type="project" value="TreeGrafter"/>
</dbReference>
<dbReference type="PROSITE" id="PS00194">
    <property type="entry name" value="THIOREDOXIN_1"/>
    <property type="match status" value="1"/>
</dbReference>
<dbReference type="GeneID" id="36401638"/>
<evidence type="ECO:0000313" key="12">
    <source>
        <dbReference type="Proteomes" id="UP000054928"/>
    </source>
</evidence>